<feature type="compositionally biased region" description="Basic and acidic residues" evidence="1">
    <location>
        <begin position="232"/>
        <end position="251"/>
    </location>
</feature>
<sequence length="251" mass="28542">MGRKNARSVLTSKMPRRQDGKFCAKPPVIVNDTESSAAEEEPVEENDWELLDLTTDMMVAGYYRALARLEKETKDDLRALNKRDSRPSSIRNKRKAKGELEANKDKKVRTLADFGFSVPVKQVSPTTTTLIVDKKPNDKKLEKIRGAFEMISDKLNPLLGSDNQLIKSALFEDTKQIVLRDYFRRLLENSGKIEASERAAELMWDSPSKYCGAKVRAWAKEFLELGGIPGHQQDKHDKRSSIVDDEDLKKE</sequence>
<dbReference type="OrthoDB" id="2379098at2759"/>
<keyword evidence="3" id="KW-1185">Reference proteome</keyword>
<accession>A0A167NGT8</accession>
<proteinExistence type="predicted"/>
<organism evidence="2 3">
    <name type="scientific">Phycomyces blakesleeanus (strain ATCC 8743b / DSM 1359 / FGSC 10004 / NBRC 33097 / NRRL 1555)</name>
    <dbReference type="NCBI Taxonomy" id="763407"/>
    <lineage>
        <taxon>Eukaryota</taxon>
        <taxon>Fungi</taxon>
        <taxon>Fungi incertae sedis</taxon>
        <taxon>Mucoromycota</taxon>
        <taxon>Mucoromycotina</taxon>
        <taxon>Mucoromycetes</taxon>
        <taxon>Mucorales</taxon>
        <taxon>Phycomycetaceae</taxon>
        <taxon>Phycomyces</taxon>
    </lineage>
</organism>
<feature type="region of interest" description="Disordered" evidence="1">
    <location>
        <begin position="78"/>
        <end position="101"/>
    </location>
</feature>
<dbReference type="AlphaFoldDB" id="A0A167NGT8"/>
<dbReference type="VEuPathDB" id="FungiDB:PHYBLDRAFT_142862"/>
<reference evidence="3" key="1">
    <citation type="submission" date="2015-06" db="EMBL/GenBank/DDBJ databases">
        <title>Expansion of signal transduction pathways in fungi by whole-genome duplication.</title>
        <authorList>
            <consortium name="DOE Joint Genome Institute"/>
            <person name="Corrochano L.M."/>
            <person name="Kuo A."/>
            <person name="Marcet-Houben M."/>
            <person name="Polaino S."/>
            <person name="Salamov A."/>
            <person name="Villalobos J.M."/>
            <person name="Alvarez M.I."/>
            <person name="Avalos J."/>
            <person name="Benito E.P."/>
            <person name="Benoit I."/>
            <person name="Burger G."/>
            <person name="Camino L.P."/>
            <person name="Canovas D."/>
            <person name="Cerda-Olmedo E."/>
            <person name="Cheng J.-F."/>
            <person name="Dominguez A."/>
            <person name="Elias M."/>
            <person name="Eslava A.P."/>
            <person name="Glaser F."/>
            <person name="Grimwood J."/>
            <person name="Gutierrez G."/>
            <person name="Heitman J."/>
            <person name="Henrissat B."/>
            <person name="Iturriaga E.A."/>
            <person name="Lang B.F."/>
            <person name="Lavin J.L."/>
            <person name="Lee S."/>
            <person name="Li W."/>
            <person name="Lindquist E."/>
            <person name="Lopez-Garcia S."/>
            <person name="Luque E.M."/>
            <person name="Marcos A.T."/>
            <person name="Martin J."/>
            <person name="McCluskey K."/>
            <person name="Medina H.R."/>
            <person name="Miralles-Duran A."/>
            <person name="Miyazaki A."/>
            <person name="Munoz-Torres E."/>
            <person name="Oguiza J.A."/>
            <person name="Ohm R."/>
            <person name="Olmedo M."/>
            <person name="Orejas M."/>
            <person name="Ortiz-Castellanos L."/>
            <person name="Pisabarro A.G."/>
            <person name="Rodriguez-Romero J."/>
            <person name="Ruiz-Herrera J."/>
            <person name="Ruiz-Vazquez R."/>
            <person name="Sanz C."/>
            <person name="Schackwitz W."/>
            <person name="Schmutz J."/>
            <person name="Shahriari M."/>
            <person name="Shelest E."/>
            <person name="Silva-Franco F."/>
            <person name="Soanes D."/>
            <person name="Syed K."/>
            <person name="Tagua V.G."/>
            <person name="Talbot N.J."/>
            <person name="Thon M."/>
            <person name="De vries R.P."/>
            <person name="Wiebenga A."/>
            <person name="Yadav J.S."/>
            <person name="Braun E.L."/>
            <person name="Baker S."/>
            <person name="Garre V."/>
            <person name="Horwitz B."/>
            <person name="Torres-Martinez S."/>
            <person name="Idnurm A."/>
            <person name="Herrera-Estrella A."/>
            <person name="Gabaldon T."/>
            <person name="Grigoriev I.V."/>
        </authorList>
    </citation>
    <scope>NUCLEOTIDE SEQUENCE [LARGE SCALE GENOMIC DNA]</scope>
    <source>
        <strain evidence="3">NRRL 1555(-)</strain>
    </source>
</reference>
<protein>
    <submittedName>
        <fullName evidence="2">Uncharacterized protein</fullName>
    </submittedName>
</protein>
<feature type="region of interest" description="Disordered" evidence="1">
    <location>
        <begin position="228"/>
        <end position="251"/>
    </location>
</feature>
<gene>
    <name evidence="2" type="ORF">PHYBLDRAFT_142862</name>
</gene>
<dbReference type="Proteomes" id="UP000077315">
    <property type="component" value="Unassembled WGS sequence"/>
</dbReference>
<evidence type="ECO:0000313" key="3">
    <source>
        <dbReference type="Proteomes" id="UP000077315"/>
    </source>
</evidence>
<evidence type="ECO:0000313" key="2">
    <source>
        <dbReference type="EMBL" id="OAD75878.1"/>
    </source>
</evidence>
<name>A0A167NGT8_PHYB8</name>
<dbReference type="InParanoid" id="A0A167NGT8"/>
<dbReference type="RefSeq" id="XP_018293918.1">
    <property type="nucleotide sequence ID" value="XM_018430885.1"/>
</dbReference>
<dbReference type="GeneID" id="28991791"/>
<evidence type="ECO:0000256" key="1">
    <source>
        <dbReference type="SAM" id="MobiDB-lite"/>
    </source>
</evidence>
<feature type="region of interest" description="Disordered" evidence="1">
    <location>
        <begin position="1"/>
        <end position="45"/>
    </location>
</feature>
<dbReference type="EMBL" id="KV440976">
    <property type="protein sequence ID" value="OAD75878.1"/>
    <property type="molecule type" value="Genomic_DNA"/>
</dbReference>